<proteinExistence type="predicted"/>
<protein>
    <recommendedName>
        <fullName evidence="8">Ig-like domain-containing protein</fullName>
    </recommendedName>
</protein>
<evidence type="ECO:0000256" key="4">
    <source>
        <dbReference type="ARBA" id="ARBA00022737"/>
    </source>
</evidence>
<dbReference type="InterPro" id="IPR003599">
    <property type="entry name" value="Ig_sub"/>
</dbReference>
<dbReference type="InterPro" id="IPR013783">
    <property type="entry name" value="Ig-like_fold"/>
</dbReference>
<evidence type="ECO:0000256" key="7">
    <source>
        <dbReference type="SAM" id="SignalP"/>
    </source>
</evidence>
<dbReference type="SMART" id="SM00409">
    <property type="entry name" value="IG"/>
    <property type="match status" value="2"/>
</dbReference>
<keyword evidence="4" id="KW-0677">Repeat</keyword>
<dbReference type="GO" id="GO:0005576">
    <property type="term" value="C:extracellular region"/>
    <property type="evidence" value="ECO:0007669"/>
    <property type="project" value="UniProtKB-SubCell"/>
</dbReference>
<feature type="chain" id="PRO_5044722608" description="Ig-like domain-containing protein" evidence="7">
    <location>
        <begin position="20"/>
        <end position="257"/>
    </location>
</feature>
<dbReference type="Pfam" id="PF13927">
    <property type="entry name" value="Ig_3"/>
    <property type="match status" value="1"/>
</dbReference>
<dbReference type="InterPro" id="IPR007110">
    <property type="entry name" value="Ig-like_dom"/>
</dbReference>
<dbReference type="SMART" id="SM00408">
    <property type="entry name" value="IGc2"/>
    <property type="match status" value="2"/>
</dbReference>
<comment type="subcellular location">
    <subcellularLocation>
        <location evidence="1">Secreted</location>
    </subcellularLocation>
</comment>
<keyword evidence="6" id="KW-0393">Immunoglobulin domain</keyword>
<keyword evidence="3 7" id="KW-0732">Signal</keyword>
<dbReference type="InterPro" id="IPR051170">
    <property type="entry name" value="Neural/epithelial_adhesion"/>
</dbReference>
<dbReference type="Gene3D" id="2.60.40.10">
    <property type="entry name" value="Immunoglobulins"/>
    <property type="match status" value="2"/>
</dbReference>
<dbReference type="PROSITE" id="PS50835">
    <property type="entry name" value="IG_LIKE"/>
    <property type="match status" value="2"/>
</dbReference>
<keyword evidence="2" id="KW-0964">Secreted</keyword>
<organism evidence="9 10">
    <name type="scientific">Loxostege sticticalis</name>
    <name type="common">Beet webworm moth</name>
    <dbReference type="NCBI Taxonomy" id="481309"/>
    <lineage>
        <taxon>Eukaryota</taxon>
        <taxon>Metazoa</taxon>
        <taxon>Ecdysozoa</taxon>
        <taxon>Arthropoda</taxon>
        <taxon>Hexapoda</taxon>
        <taxon>Insecta</taxon>
        <taxon>Pterygota</taxon>
        <taxon>Neoptera</taxon>
        <taxon>Endopterygota</taxon>
        <taxon>Lepidoptera</taxon>
        <taxon>Glossata</taxon>
        <taxon>Ditrysia</taxon>
        <taxon>Pyraloidea</taxon>
        <taxon>Crambidae</taxon>
        <taxon>Pyraustinae</taxon>
        <taxon>Loxostege</taxon>
    </lineage>
</organism>
<evidence type="ECO:0000256" key="6">
    <source>
        <dbReference type="ARBA" id="ARBA00023319"/>
    </source>
</evidence>
<dbReference type="FunFam" id="2.60.40.10:FF:001749">
    <property type="entry name" value="Neural/ectodermal development factor IMP-L2"/>
    <property type="match status" value="1"/>
</dbReference>
<dbReference type="PANTHER" id="PTHR12231">
    <property type="entry name" value="CTX-RELATED TYPE I TRANSMEMBRANE PROTEIN"/>
    <property type="match status" value="1"/>
</dbReference>
<feature type="domain" description="Ig-like" evidence="8">
    <location>
        <begin position="42"/>
        <end position="147"/>
    </location>
</feature>
<dbReference type="InterPro" id="IPR003598">
    <property type="entry name" value="Ig_sub2"/>
</dbReference>
<accession>A0ABD0S890</accession>
<gene>
    <name evidence="9" type="ORF">ABMA28_010443</name>
</gene>
<dbReference type="PANTHER" id="PTHR12231:SF253">
    <property type="entry name" value="DPR-INTERACTING PROTEIN ETA, ISOFORM B-RELATED"/>
    <property type="match status" value="1"/>
</dbReference>
<evidence type="ECO:0000256" key="2">
    <source>
        <dbReference type="ARBA" id="ARBA00022525"/>
    </source>
</evidence>
<evidence type="ECO:0000256" key="5">
    <source>
        <dbReference type="ARBA" id="ARBA00023157"/>
    </source>
</evidence>
<dbReference type="InterPro" id="IPR036179">
    <property type="entry name" value="Ig-like_dom_sf"/>
</dbReference>
<sequence length="257" mass="27989">MYHLAVCFAVALLCTGCRAGSVNRHLKLLPELDNSIESNGFPTKHSAARSFLSLSKRPRASQAHVAGSVLALTCEALGAPAPRVRWLKNAKPVYEHDSESTEQIDSNPSSLARVSSTLLVTRTEDTDEYTCIASSGKKVARASTLVYSTGTAPDMTERSKLLPFAPHILVSYKAFVDTIGNNVILPCRAKGHPRPHMTWRDNNGTVVKKDNRMKVLKSGELVISSLRWSDMGEWTCHATNTFGTQTASTFLYPALAG</sequence>
<name>A0ABD0S890_LOXSC</name>
<dbReference type="AlphaFoldDB" id="A0ABD0S890"/>
<dbReference type="CDD" id="cd00096">
    <property type="entry name" value="Ig"/>
    <property type="match status" value="1"/>
</dbReference>
<comment type="caution">
    <text evidence="9">The sequence shown here is derived from an EMBL/GenBank/DDBJ whole genome shotgun (WGS) entry which is preliminary data.</text>
</comment>
<evidence type="ECO:0000256" key="1">
    <source>
        <dbReference type="ARBA" id="ARBA00004613"/>
    </source>
</evidence>
<evidence type="ECO:0000313" key="9">
    <source>
        <dbReference type="EMBL" id="KAL0810283.1"/>
    </source>
</evidence>
<feature type="signal peptide" evidence="7">
    <location>
        <begin position="1"/>
        <end position="19"/>
    </location>
</feature>
<evidence type="ECO:0000256" key="3">
    <source>
        <dbReference type="ARBA" id="ARBA00022729"/>
    </source>
</evidence>
<keyword evidence="5" id="KW-1015">Disulfide bond</keyword>
<dbReference type="EMBL" id="JBEDNZ010000026">
    <property type="protein sequence ID" value="KAL0810284.1"/>
    <property type="molecule type" value="Genomic_DNA"/>
</dbReference>
<evidence type="ECO:0000313" key="10">
    <source>
        <dbReference type="Proteomes" id="UP001549921"/>
    </source>
</evidence>
<dbReference type="InterPro" id="IPR013098">
    <property type="entry name" value="Ig_I-set"/>
</dbReference>
<evidence type="ECO:0000259" key="8">
    <source>
        <dbReference type="PROSITE" id="PS50835"/>
    </source>
</evidence>
<dbReference type="SUPFAM" id="SSF48726">
    <property type="entry name" value="Immunoglobulin"/>
    <property type="match status" value="2"/>
</dbReference>
<dbReference type="Pfam" id="PF07679">
    <property type="entry name" value="I-set"/>
    <property type="match status" value="1"/>
</dbReference>
<dbReference type="EMBL" id="JBEDNZ010000026">
    <property type="protein sequence ID" value="KAL0810283.1"/>
    <property type="molecule type" value="Genomic_DNA"/>
</dbReference>
<feature type="domain" description="Ig-like" evidence="8">
    <location>
        <begin position="166"/>
        <end position="248"/>
    </location>
</feature>
<dbReference type="Proteomes" id="UP001549921">
    <property type="component" value="Unassembled WGS sequence"/>
</dbReference>
<reference evidence="9 10" key="1">
    <citation type="submission" date="2024-06" db="EMBL/GenBank/DDBJ databases">
        <title>A chromosome-level genome assembly of beet webworm, Loxostege sticticalis.</title>
        <authorList>
            <person name="Zhang Y."/>
        </authorList>
    </citation>
    <scope>NUCLEOTIDE SEQUENCE [LARGE SCALE GENOMIC DNA]</scope>
    <source>
        <strain evidence="9">AQ028</strain>
        <tissue evidence="9">Male pupae</tissue>
    </source>
</reference>